<evidence type="ECO:0000313" key="3">
    <source>
        <dbReference type="Proteomes" id="UP000053317"/>
    </source>
</evidence>
<comment type="caution">
    <text evidence="2">The sequence shown here is derived from an EMBL/GenBank/DDBJ whole genome shotgun (WGS) entry which is preliminary data.</text>
</comment>
<dbReference type="AlphaFoldDB" id="A0A0G2E8H3"/>
<evidence type="ECO:0000259" key="1">
    <source>
        <dbReference type="Pfam" id="PF08386"/>
    </source>
</evidence>
<dbReference type="OrthoDB" id="425534at2759"/>
<dbReference type="Gene3D" id="3.40.50.1820">
    <property type="entry name" value="alpha/beta hydrolase"/>
    <property type="match status" value="1"/>
</dbReference>
<evidence type="ECO:0000313" key="2">
    <source>
        <dbReference type="EMBL" id="KKY18666.1"/>
    </source>
</evidence>
<reference evidence="2 3" key="1">
    <citation type="submission" date="2015-05" db="EMBL/GenBank/DDBJ databases">
        <title>Distinctive expansion of gene families associated with plant cell wall degradation and secondary metabolism in the genomes of grapevine trunk pathogens.</title>
        <authorList>
            <person name="Lawrence D.P."/>
            <person name="Travadon R."/>
            <person name="Rolshausen P.E."/>
            <person name="Baumgartner K."/>
        </authorList>
    </citation>
    <scope>NUCLEOTIDE SEQUENCE [LARGE SCALE GENOMIC DNA]</scope>
    <source>
        <strain evidence="2">UCRPC4</strain>
    </source>
</reference>
<keyword evidence="3" id="KW-1185">Reference proteome</keyword>
<dbReference type="Proteomes" id="UP000053317">
    <property type="component" value="Unassembled WGS sequence"/>
</dbReference>
<dbReference type="InterPro" id="IPR013595">
    <property type="entry name" value="Pept_S33_TAP-like_C"/>
</dbReference>
<reference evidence="2 3" key="2">
    <citation type="submission" date="2015-05" db="EMBL/GenBank/DDBJ databases">
        <authorList>
            <person name="Morales-Cruz A."/>
            <person name="Amrine K.C."/>
            <person name="Cantu D."/>
        </authorList>
    </citation>
    <scope>NUCLEOTIDE SEQUENCE [LARGE SCALE GENOMIC DNA]</scope>
    <source>
        <strain evidence="2">UCRPC4</strain>
    </source>
</reference>
<proteinExistence type="predicted"/>
<accession>A0A0G2E8H3</accession>
<dbReference type="InterPro" id="IPR029058">
    <property type="entry name" value="AB_hydrolase_fold"/>
</dbReference>
<gene>
    <name evidence="2" type="ORF">UCRPC4_g04862</name>
</gene>
<sequence length="394" mass="43347">MPYSCDIPDDLDNDDVVFWTQSQSTIQQQLDLNTQIFSACQASNPVQGTLVGTSFVARDMMQLVDALGGDGLLRYVGTYIFRTLKPSKCSGLAGVSYGTLIGDTVAAMFPDRMGRVILDGNVDPIDYYHGEYVQALLKYSLRLTSAYSYADNFDDTDLALAAFFDGCAKYPNLCNLTSASNMTGAQLEQQFLDHMDLLAKGNYSGPDAVQVERVTFSSLYHPNQYRSLSASLQKTYNRITPTTTTNTTRRSLDPITNPPTKTLHQRAAEASFIFKAIRCGDGRFGGVNLTVSDMEAILEDYDPYDEKFLLEVVAANVKSCANWPQRAKEIYSGNFNVQTKHGILYINSPYDPITPYSSAEKASALFPGSVILTHNGYGVSHSLQPTSSLAYPSH</sequence>
<protein>
    <submittedName>
        <fullName evidence="2">Putative tap domain-containing protein</fullName>
    </submittedName>
</protein>
<dbReference type="SUPFAM" id="SSF53474">
    <property type="entry name" value="alpha/beta-Hydrolases"/>
    <property type="match status" value="1"/>
</dbReference>
<organism evidence="2 3">
    <name type="scientific">Phaeomoniella chlamydospora</name>
    <name type="common">Phaeoacremonium chlamydosporum</name>
    <dbReference type="NCBI Taxonomy" id="158046"/>
    <lineage>
        <taxon>Eukaryota</taxon>
        <taxon>Fungi</taxon>
        <taxon>Dikarya</taxon>
        <taxon>Ascomycota</taxon>
        <taxon>Pezizomycotina</taxon>
        <taxon>Eurotiomycetes</taxon>
        <taxon>Chaetothyriomycetidae</taxon>
        <taxon>Phaeomoniellales</taxon>
        <taxon>Phaeomoniellaceae</taxon>
        <taxon>Phaeomoniella</taxon>
    </lineage>
</organism>
<name>A0A0G2E8H3_PHACM</name>
<dbReference type="EMBL" id="LCWF01000119">
    <property type="protein sequence ID" value="KKY18666.1"/>
    <property type="molecule type" value="Genomic_DNA"/>
</dbReference>
<feature type="domain" description="Peptidase S33 tripeptidyl aminopeptidase-like C-terminal" evidence="1">
    <location>
        <begin position="312"/>
        <end position="382"/>
    </location>
</feature>
<dbReference type="Pfam" id="PF08386">
    <property type="entry name" value="Abhydrolase_4"/>
    <property type="match status" value="1"/>
</dbReference>